<reference evidence="2" key="2">
    <citation type="journal article" date="2015" name="Data Brief">
        <title>Shoot transcriptome of the giant reed, Arundo donax.</title>
        <authorList>
            <person name="Barrero R.A."/>
            <person name="Guerrero F.D."/>
            <person name="Moolhuijzen P."/>
            <person name="Goolsby J.A."/>
            <person name="Tidwell J."/>
            <person name="Bellgard S.E."/>
            <person name="Bellgard M.I."/>
        </authorList>
    </citation>
    <scope>NUCLEOTIDE SEQUENCE</scope>
    <source>
        <tissue evidence="2">Shoot tissue taken approximately 20 cm above the soil surface</tissue>
    </source>
</reference>
<sequence length="258" mass="28692">MLQKITNARAHGSTNIQEKMVVFCHEEIQILEDLSRQHQPSLLNSDSFQHQCCKQTSFFFSVIPHSLQKQKSNRLRRQLNHQRSDHTSLRSSYLAFAIEAPCRVLKCAGLLHGEGGALLSYRDARGESRSSRSSSLVYPLRCTIEALRSNSALPEPVSTTFSETSSSEGGQYTTGAAMTGNVLITSLSVKRSSKLCATLVTTSINISIQVSSVLHKLHRISKIAKSKAIHFSKQKNIPQNSAPPEPCQEQDQDRTRQE</sequence>
<dbReference type="AlphaFoldDB" id="A0A0A9DZA2"/>
<organism evidence="2">
    <name type="scientific">Arundo donax</name>
    <name type="common">Giant reed</name>
    <name type="synonym">Donax arundinaceus</name>
    <dbReference type="NCBI Taxonomy" id="35708"/>
    <lineage>
        <taxon>Eukaryota</taxon>
        <taxon>Viridiplantae</taxon>
        <taxon>Streptophyta</taxon>
        <taxon>Embryophyta</taxon>
        <taxon>Tracheophyta</taxon>
        <taxon>Spermatophyta</taxon>
        <taxon>Magnoliopsida</taxon>
        <taxon>Liliopsida</taxon>
        <taxon>Poales</taxon>
        <taxon>Poaceae</taxon>
        <taxon>PACMAD clade</taxon>
        <taxon>Arundinoideae</taxon>
        <taxon>Arundineae</taxon>
        <taxon>Arundo</taxon>
    </lineage>
</organism>
<name>A0A0A9DZA2_ARUDO</name>
<protein>
    <submittedName>
        <fullName evidence="2">Uncharacterized protein</fullName>
    </submittedName>
</protein>
<accession>A0A0A9DZA2</accession>
<proteinExistence type="predicted"/>
<evidence type="ECO:0000256" key="1">
    <source>
        <dbReference type="SAM" id="MobiDB-lite"/>
    </source>
</evidence>
<evidence type="ECO:0000313" key="2">
    <source>
        <dbReference type="EMBL" id="JAD89072.1"/>
    </source>
</evidence>
<dbReference type="EMBL" id="GBRH01208823">
    <property type="protein sequence ID" value="JAD89072.1"/>
    <property type="molecule type" value="Transcribed_RNA"/>
</dbReference>
<reference evidence="2" key="1">
    <citation type="submission" date="2014-09" db="EMBL/GenBank/DDBJ databases">
        <authorList>
            <person name="Magalhaes I.L.F."/>
            <person name="Oliveira U."/>
            <person name="Santos F.R."/>
            <person name="Vidigal T.H.D.A."/>
            <person name="Brescovit A.D."/>
            <person name="Santos A.J."/>
        </authorList>
    </citation>
    <scope>NUCLEOTIDE SEQUENCE</scope>
    <source>
        <tissue evidence="2">Shoot tissue taken approximately 20 cm above the soil surface</tissue>
    </source>
</reference>
<feature type="region of interest" description="Disordered" evidence="1">
    <location>
        <begin position="233"/>
        <end position="258"/>
    </location>
</feature>